<reference evidence="1 2" key="1">
    <citation type="journal article" date="2013" name="Genome Announc.">
        <title>Complete Genome Sequence of Burkholderia sp. Strain RPE64, Bacterial Symbiont of the Bean Bug Riptortus pedestris.</title>
        <authorList>
            <person name="Shibata T.F."/>
            <person name="Maeda T."/>
            <person name="Nikoh N."/>
            <person name="Yamaguchi K."/>
            <person name="Oshima K."/>
            <person name="Hattori M."/>
            <person name="Nishiyama T."/>
            <person name="Hasebe M."/>
            <person name="Fukatsu T."/>
            <person name="Kikuchi Y."/>
            <person name="Shigenobu S."/>
        </authorList>
    </citation>
    <scope>NUCLEOTIDE SEQUENCE [LARGE SCALE GENOMIC DNA]</scope>
</reference>
<protein>
    <submittedName>
        <fullName evidence="1">Uncharacterized protein</fullName>
    </submittedName>
</protein>
<dbReference type="EMBL" id="AP013058">
    <property type="protein sequence ID" value="BAN22389.1"/>
    <property type="molecule type" value="Genomic_DNA"/>
</dbReference>
<reference evidence="1 2" key="2">
    <citation type="journal article" date="2018" name="Int. J. Syst. Evol. Microbiol.">
        <title>Burkholderia insecticola sp. nov., a gut symbiotic bacterium of the bean bug Riptortus pedestris.</title>
        <authorList>
            <person name="Takeshita K."/>
            <person name="Tamaki H."/>
            <person name="Ohbayashi T."/>
            <person name="Meng X.-Y."/>
            <person name="Sone T."/>
            <person name="Mitani Y."/>
            <person name="Peeters C."/>
            <person name="Kikuchi Y."/>
            <person name="Vandamme P."/>
        </authorList>
    </citation>
    <scope>NUCLEOTIDE SEQUENCE [LARGE SCALE GENOMIC DNA]</scope>
    <source>
        <strain evidence="1">RPE64</strain>
    </source>
</reference>
<dbReference type="AlphaFoldDB" id="R4WFQ6"/>
<proteinExistence type="predicted"/>
<accession>R4WFQ6</accession>
<dbReference type="KEGG" id="buo:BRPE64_ACDS06350"/>
<dbReference type="PATRIC" id="fig|758793.3.peg.635"/>
<evidence type="ECO:0000313" key="1">
    <source>
        <dbReference type="EMBL" id="BAN22389.1"/>
    </source>
</evidence>
<name>R4WFQ6_9BURK</name>
<dbReference type="Proteomes" id="UP000013966">
    <property type="component" value="Chromosome 1"/>
</dbReference>
<keyword evidence="2" id="KW-1185">Reference proteome</keyword>
<organism evidence="1 2">
    <name type="scientific">Caballeronia insecticola</name>
    <dbReference type="NCBI Taxonomy" id="758793"/>
    <lineage>
        <taxon>Bacteria</taxon>
        <taxon>Pseudomonadati</taxon>
        <taxon>Pseudomonadota</taxon>
        <taxon>Betaproteobacteria</taxon>
        <taxon>Burkholderiales</taxon>
        <taxon>Burkholderiaceae</taxon>
        <taxon>Caballeronia</taxon>
    </lineage>
</organism>
<gene>
    <name evidence="1" type="ORF">BRPE64_ACDS06350</name>
</gene>
<dbReference type="HOGENOM" id="CLU_3096497_0_0_4"/>
<dbReference type="STRING" id="758793.BRPE64_ACDS06350"/>
<sequence length="51" mass="5733">MRYGTRISWQTGRAFRLPSRRAPVTAAEKIADNCGFHPSAKILSEDKRDGL</sequence>
<evidence type="ECO:0000313" key="2">
    <source>
        <dbReference type="Proteomes" id="UP000013966"/>
    </source>
</evidence>